<gene>
    <name evidence="1" type="ORF">TSOC_001155</name>
</gene>
<dbReference type="InterPro" id="IPR028233">
    <property type="entry name" value="BBIP10"/>
</dbReference>
<evidence type="ECO:0000313" key="1">
    <source>
        <dbReference type="EMBL" id="PNH11946.1"/>
    </source>
</evidence>
<sequence>MNAQKPGGVKEVLPKAGLVVSEKGNLTEILCKPKLMPLKSITLQKLEEMESKIAEVSKQQTLQRLGSARPRT</sequence>
<dbReference type="PANTHER" id="PTHR28596:SF1">
    <property type="entry name" value="BBSOME-INTERACTING PROTEIN 1"/>
    <property type="match status" value="1"/>
</dbReference>
<keyword evidence="2" id="KW-1185">Reference proteome</keyword>
<evidence type="ECO:0000313" key="2">
    <source>
        <dbReference type="Proteomes" id="UP000236333"/>
    </source>
</evidence>
<dbReference type="AlphaFoldDB" id="A0A2J8AHG4"/>
<dbReference type="EMBL" id="PGGS01000018">
    <property type="protein sequence ID" value="PNH11946.1"/>
    <property type="molecule type" value="Genomic_DNA"/>
</dbReference>
<comment type="caution">
    <text evidence="1">The sequence shown here is derived from an EMBL/GenBank/DDBJ whole genome shotgun (WGS) entry which is preliminary data.</text>
</comment>
<dbReference type="PANTHER" id="PTHR28596">
    <property type="entry name" value="BBSOME-INTERACTING PROTEIN 1"/>
    <property type="match status" value="1"/>
</dbReference>
<dbReference type="GO" id="GO:0060271">
    <property type="term" value="P:cilium assembly"/>
    <property type="evidence" value="ECO:0007669"/>
    <property type="project" value="InterPro"/>
</dbReference>
<name>A0A2J8AHG4_9CHLO</name>
<proteinExistence type="predicted"/>
<protein>
    <submittedName>
        <fullName evidence="1">BBSome-interacting protein 1</fullName>
    </submittedName>
</protein>
<reference evidence="1 2" key="1">
    <citation type="journal article" date="2017" name="Mol. Biol. Evol.">
        <title>The 4-celled Tetrabaena socialis nuclear genome reveals the essential components for genetic control of cell number at the origin of multicellularity in the volvocine lineage.</title>
        <authorList>
            <person name="Featherston J."/>
            <person name="Arakaki Y."/>
            <person name="Hanschen E.R."/>
            <person name="Ferris P.J."/>
            <person name="Michod R.E."/>
            <person name="Olson B.J.S.C."/>
            <person name="Nozaki H."/>
            <person name="Durand P.M."/>
        </authorList>
    </citation>
    <scope>NUCLEOTIDE SEQUENCE [LARGE SCALE GENOMIC DNA]</scope>
    <source>
        <strain evidence="1 2">NIES-571</strain>
    </source>
</reference>
<accession>A0A2J8AHG4</accession>
<dbReference type="GO" id="GO:0034464">
    <property type="term" value="C:BBSome"/>
    <property type="evidence" value="ECO:0007669"/>
    <property type="project" value="InterPro"/>
</dbReference>
<dbReference type="Pfam" id="PF14777">
    <property type="entry name" value="BBIP10"/>
    <property type="match status" value="1"/>
</dbReference>
<organism evidence="1 2">
    <name type="scientific">Tetrabaena socialis</name>
    <dbReference type="NCBI Taxonomy" id="47790"/>
    <lineage>
        <taxon>Eukaryota</taxon>
        <taxon>Viridiplantae</taxon>
        <taxon>Chlorophyta</taxon>
        <taxon>core chlorophytes</taxon>
        <taxon>Chlorophyceae</taxon>
        <taxon>CS clade</taxon>
        <taxon>Chlamydomonadales</taxon>
        <taxon>Tetrabaenaceae</taxon>
        <taxon>Tetrabaena</taxon>
    </lineage>
</organism>
<dbReference type="GO" id="GO:0097500">
    <property type="term" value="P:receptor localization to non-motile cilium"/>
    <property type="evidence" value="ECO:0007669"/>
    <property type="project" value="TreeGrafter"/>
</dbReference>
<dbReference type="OrthoDB" id="2154978at2759"/>
<dbReference type="Proteomes" id="UP000236333">
    <property type="component" value="Unassembled WGS sequence"/>
</dbReference>